<dbReference type="EMBL" id="SDOV01000001">
    <property type="protein sequence ID" value="KAH7644793.1"/>
    <property type="molecule type" value="Genomic_DNA"/>
</dbReference>
<organism evidence="2">
    <name type="scientific">Dermatophagoides farinae</name>
    <name type="common">American house dust mite</name>
    <dbReference type="NCBI Taxonomy" id="6954"/>
    <lineage>
        <taxon>Eukaryota</taxon>
        <taxon>Metazoa</taxon>
        <taxon>Ecdysozoa</taxon>
        <taxon>Arthropoda</taxon>
        <taxon>Chelicerata</taxon>
        <taxon>Arachnida</taxon>
        <taxon>Acari</taxon>
        <taxon>Acariformes</taxon>
        <taxon>Sarcoptiformes</taxon>
        <taxon>Astigmata</taxon>
        <taxon>Psoroptidia</taxon>
        <taxon>Analgoidea</taxon>
        <taxon>Pyroglyphidae</taxon>
        <taxon>Dermatophagoidinae</taxon>
        <taxon>Dermatophagoides</taxon>
    </lineage>
</organism>
<sequence>MLSILESEIPEFYLMKIKLDLEHANCLNENLKSGVIIQRETFVAPSNADDNVRDVPLQANDDDDDDNINVDPLPAIYDN</sequence>
<gene>
    <name evidence="2" type="ORF">HUG17_0331</name>
</gene>
<protein>
    <submittedName>
        <fullName evidence="2">Uncharacterized protein</fullName>
    </submittedName>
</protein>
<reference evidence="2" key="1">
    <citation type="submission" date="2020-06" db="EMBL/GenBank/DDBJ databases">
        <authorList>
            <person name="Ji K."/>
            <person name="Li J."/>
        </authorList>
    </citation>
    <scope>NUCLEOTIDE SEQUENCE</scope>
    <source>
        <strain evidence="2">JKM2019</strain>
        <tissue evidence="2">Whole body</tissue>
    </source>
</reference>
<reference evidence="2" key="2">
    <citation type="journal article" date="2021" name="World Allergy Organ. J.">
        <title>Chromosome-level assembly of Dermatophagoides farinae genome and transcriptome reveals two novel allergens Der f 37 and Der f 39.</title>
        <authorList>
            <person name="Chen J."/>
            <person name="Cai Z."/>
            <person name="Fan D."/>
            <person name="Hu J."/>
            <person name="Hou Y."/>
            <person name="He Y."/>
            <person name="Zhang Z."/>
            <person name="Zhao Z."/>
            <person name="Gao P."/>
            <person name="Hu W."/>
            <person name="Sun J."/>
            <person name="Li J."/>
            <person name="Ji K."/>
        </authorList>
    </citation>
    <scope>NUCLEOTIDE SEQUENCE</scope>
    <source>
        <strain evidence="2">JKM2019</strain>
    </source>
</reference>
<name>A0A9D4P624_DERFA</name>
<proteinExistence type="predicted"/>
<feature type="region of interest" description="Disordered" evidence="1">
    <location>
        <begin position="47"/>
        <end position="79"/>
    </location>
</feature>
<dbReference type="Proteomes" id="UP000828236">
    <property type="component" value="Unassembled WGS sequence"/>
</dbReference>
<comment type="caution">
    <text evidence="2">The sequence shown here is derived from an EMBL/GenBank/DDBJ whole genome shotgun (WGS) entry which is preliminary data.</text>
</comment>
<accession>A0A9D4P624</accession>
<evidence type="ECO:0000313" key="2">
    <source>
        <dbReference type="EMBL" id="KAH7644793.1"/>
    </source>
</evidence>
<dbReference type="AlphaFoldDB" id="A0A9D4P624"/>
<evidence type="ECO:0000256" key="1">
    <source>
        <dbReference type="SAM" id="MobiDB-lite"/>
    </source>
</evidence>